<evidence type="ECO:0000313" key="11">
    <source>
        <dbReference type="Proteomes" id="UP000799539"/>
    </source>
</evidence>
<protein>
    <recommendedName>
        <fullName evidence="9">Sodium/calcium exchanger membrane region domain-containing protein</fullName>
    </recommendedName>
</protein>
<keyword evidence="6 8" id="KW-0472">Membrane</keyword>
<feature type="transmembrane region" description="Helical" evidence="8">
    <location>
        <begin position="888"/>
        <end position="908"/>
    </location>
</feature>
<feature type="transmembrane region" description="Helical" evidence="8">
    <location>
        <begin position="222"/>
        <end position="241"/>
    </location>
</feature>
<feature type="transmembrane region" description="Helical" evidence="8">
    <location>
        <begin position="253"/>
        <end position="271"/>
    </location>
</feature>
<evidence type="ECO:0000313" key="10">
    <source>
        <dbReference type="EMBL" id="KAF2212565.1"/>
    </source>
</evidence>
<feature type="domain" description="Sodium/calcium exchanger membrane region" evidence="9">
    <location>
        <begin position="126"/>
        <end position="265"/>
    </location>
</feature>
<dbReference type="GO" id="GO:0016020">
    <property type="term" value="C:membrane"/>
    <property type="evidence" value="ECO:0007669"/>
    <property type="project" value="UniProtKB-SubCell"/>
</dbReference>
<keyword evidence="5 8" id="KW-1133">Transmembrane helix</keyword>
<feature type="region of interest" description="Disordered" evidence="7">
    <location>
        <begin position="302"/>
        <end position="375"/>
    </location>
</feature>
<keyword evidence="4 8" id="KW-0812">Transmembrane</keyword>
<evidence type="ECO:0000256" key="5">
    <source>
        <dbReference type="ARBA" id="ARBA00022989"/>
    </source>
</evidence>
<feature type="transmembrane region" description="Helical" evidence="8">
    <location>
        <begin position="189"/>
        <end position="210"/>
    </location>
</feature>
<dbReference type="InterPro" id="IPR051359">
    <property type="entry name" value="CaCA_antiporter"/>
</dbReference>
<reference evidence="10" key="1">
    <citation type="journal article" date="2020" name="Stud. Mycol.">
        <title>101 Dothideomycetes genomes: a test case for predicting lifestyles and emergence of pathogens.</title>
        <authorList>
            <person name="Haridas S."/>
            <person name="Albert R."/>
            <person name="Binder M."/>
            <person name="Bloem J."/>
            <person name="Labutti K."/>
            <person name="Salamov A."/>
            <person name="Andreopoulos B."/>
            <person name="Baker S."/>
            <person name="Barry K."/>
            <person name="Bills G."/>
            <person name="Bluhm B."/>
            <person name="Cannon C."/>
            <person name="Castanera R."/>
            <person name="Culley D."/>
            <person name="Daum C."/>
            <person name="Ezra D."/>
            <person name="Gonzalez J."/>
            <person name="Henrissat B."/>
            <person name="Kuo A."/>
            <person name="Liang C."/>
            <person name="Lipzen A."/>
            <person name="Lutzoni F."/>
            <person name="Magnuson J."/>
            <person name="Mondo S."/>
            <person name="Nolan M."/>
            <person name="Ohm R."/>
            <person name="Pangilinan J."/>
            <person name="Park H.-J."/>
            <person name="Ramirez L."/>
            <person name="Alfaro M."/>
            <person name="Sun H."/>
            <person name="Tritt A."/>
            <person name="Yoshinaga Y."/>
            <person name="Zwiers L.-H."/>
            <person name="Turgeon B."/>
            <person name="Goodwin S."/>
            <person name="Spatafora J."/>
            <person name="Crous P."/>
            <person name="Grigoriev I."/>
        </authorList>
    </citation>
    <scope>NUCLEOTIDE SEQUENCE</scope>
    <source>
        <strain evidence="10">SCOH1-5</strain>
    </source>
</reference>
<feature type="transmembrane region" description="Helical" evidence="8">
    <location>
        <begin position="1070"/>
        <end position="1088"/>
    </location>
</feature>
<comment type="similarity">
    <text evidence="2">Belongs to the Ca(2+):cation antiporter (CaCA) (TC 2.A.19) family.</text>
</comment>
<feature type="transmembrane region" description="Helical" evidence="8">
    <location>
        <begin position="1037"/>
        <end position="1058"/>
    </location>
</feature>
<feature type="compositionally biased region" description="Basic and acidic residues" evidence="7">
    <location>
        <begin position="751"/>
        <end position="762"/>
    </location>
</feature>
<feature type="region of interest" description="Disordered" evidence="7">
    <location>
        <begin position="513"/>
        <end position="655"/>
    </location>
</feature>
<evidence type="ECO:0000256" key="2">
    <source>
        <dbReference type="ARBA" id="ARBA00008170"/>
    </source>
</evidence>
<evidence type="ECO:0000256" key="8">
    <source>
        <dbReference type="SAM" id="Phobius"/>
    </source>
</evidence>
<feature type="compositionally biased region" description="Basic and acidic residues" evidence="7">
    <location>
        <begin position="784"/>
        <end position="795"/>
    </location>
</feature>
<feature type="domain" description="Sodium/calcium exchanger membrane region" evidence="9">
    <location>
        <begin position="923"/>
        <end position="1086"/>
    </location>
</feature>
<dbReference type="GO" id="GO:0006874">
    <property type="term" value="P:intracellular calcium ion homeostasis"/>
    <property type="evidence" value="ECO:0007669"/>
    <property type="project" value="TreeGrafter"/>
</dbReference>
<evidence type="ECO:0000256" key="1">
    <source>
        <dbReference type="ARBA" id="ARBA00004141"/>
    </source>
</evidence>
<gene>
    <name evidence="10" type="ORF">CERZMDRAFT_97063</name>
</gene>
<feature type="transmembrane region" description="Helical" evidence="8">
    <location>
        <begin position="150"/>
        <end position="169"/>
    </location>
</feature>
<feature type="transmembrane region" description="Helical" evidence="8">
    <location>
        <begin position="947"/>
        <end position="966"/>
    </location>
</feature>
<dbReference type="InterPro" id="IPR044880">
    <property type="entry name" value="NCX_ion-bd_dom_sf"/>
</dbReference>
<dbReference type="Gene3D" id="1.20.1420.30">
    <property type="entry name" value="NCX, central ion-binding region"/>
    <property type="match status" value="2"/>
</dbReference>
<evidence type="ECO:0000256" key="4">
    <source>
        <dbReference type="ARBA" id="ARBA00022692"/>
    </source>
</evidence>
<evidence type="ECO:0000259" key="9">
    <source>
        <dbReference type="Pfam" id="PF01699"/>
    </source>
</evidence>
<feature type="transmembrane region" description="Helical" evidence="8">
    <location>
        <begin position="857"/>
        <end position="876"/>
    </location>
</feature>
<feature type="transmembrane region" description="Helical" evidence="8">
    <location>
        <begin position="119"/>
        <end position="138"/>
    </location>
</feature>
<dbReference type="InterPro" id="IPR004837">
    <property type="entry name" value="NaCa_Exmemb"/>
</dbReference>
<dbReference type="Proteomes" id="UP000799539">
    <property type="component" value="Unassembled WGS sequence"/>
</dbReference>
<dbReference type="AlphaFoldDB" id="A0A6A6FGN8"/>
<comment type="subcellular location">
    <subcellularLocation>
        <location evidence="1">Membrane</location>
        <topology evidence="1">Multi-pass membrane protein</topology>
    </subcellularLocation>
</comment>
<feature type="transmembrane region" description="Helical" evidence="8">
    <location>
        <begin position="28"/>
        <end position="49"/>
    </location>
</feature>
<dbReference type="EMBL" id="ML992672">
    <property type="protein sequence ID" value="KAF2212565.1"/>
    <property type="molecule type" value="Genomic_DNA"/>
</dbReference>
<name>A0A6A6FGN8_9PEZI</name>
<dbReference type="GO" id="GO:0008324">
    <property type="term" value="F:monoatomic cation transmembrane transporter activity"/>
    <property type="evidence" value="ECO:0007669"/>
    <property type="project" value="TreeGrafter"/>
</dbReference>
<dbReference type="PANTHER" id="PTHR12266">
    <property type="entry name" value="NA+/CA2+ K+ INDEPENDENT EXCHANGER"/>
    <property type="match status" value="1"/>
</dbReference>
<dbReference type="PANTHER" id="PTHR12266:SF0">
    <property type="entry name" value="MITOCHONDRIAL SODIUM_CALCIUM EXCHANGER PROTEIN"/>
    <property type="match status" value="1"/>
</dbReference>
<evidence type="ECO:0000256" key="6">
    <source>
        <dbReference type="ARBA" id="ARBA00023136"/>
    </source>
</evidence>
<organism evidence="10 11">
    <name type="scientific">Cercospora zeae-maydis SCOH1-5</name>
    <dbReference type="NCBI Taxonomy" id="717836"/>
    <lineage>
        <taxon>Eukaryota</taxon>
        <taxon>Fungi</taxon>
        <taxon>Dikarya</taxon>
        <taxon>Ascomycota</taxon>
        <taxon>Pezizomycotina</taxon>
        <taxon>Dothideomycetes</taxon>
        <taxon>Dothideomycetidae</taxon>
        <taxon>Mycosphaerellales</taxon>
        <taxon>Mycosphaerellaceae</taxon>
        <taxon>Cercospora</taxon>
    </lineage>
</organism>
<feature type="compositionally biased region" description="Polar residues" evidence="7">
    <location>
        <begin position="632"/>
        <end position="646"/>
    </location>
</feature>
<evidence type="ECO:0000256" key="7">
    <source>
        <dbReference type="SAM" id="MobiDB-lite"/>
    </source>
</evidence>
<evidence type="ECO:0000256" key="3">
    <source>
        <dbReference type="ARBA" id="ARBA00022448"/>
    </source>
</evidence>
<feature type="transmembrane region" description="Helical" evidence="8">
    <location>
        <begin position="920"/>
        <end position="941"/>
    </location>
</feature>
<feature type="region of interest" description="Disordered" evidence="7">
    <location>
        <begin position="739"/>
        <end position="800"/>
    </location>
</feature>
<proteinExistence type="inferred from homology"/>
<accession>A0A6A6FGN8</accession>
<feature type="compositionally biased region" description="Basic and acidic residues" evidence="7">
    <location>
        <begin position="579"/>
        <end position="592"/>
    </location>
</feature>
<keyword evidence="3" id="KW-0813">Transport</keyword>
<dbReference type="OrthoDB" id="407410at2759"/>
<sequence length="1106" mass="120783">MAKTASDHDMHRPSTLIAKRPKYRAARAFYIFLCIGTCLAVYSLFAHAYGPVAGPRERTLYARHDTSPLKALSSDEECRLVHTAVDQCAHIRAHCPADEGGFTAYLELYFCRLHNAKPVAFLMLILWLGLLFTTIGIAASDFFCIDLSTISGILGMSESVAGVTFLAFGNGSPDVFSTFAAMSTDSGSLALGELFGAAGFITAVVAGSMALIRPFHVARKSFIRDVGFFTVAAAFSMVFLWDGKLHFWECAAMVVYYIFYVLFVVCWHWWLGRKKRRREKEAAARGHFVPVEDELGSMQYEEYHDDPDEAPDSSRPSISRGASREDWAALEAGSSRRDEDGDEDEEEEARDKWMSELASNMRLTRPSRSRRNTMTPVRPSLVGALEFQAVLKSLQKSRNIQTIPMDSRRYSDDPVFTTAQQQEQLSSVSDPATRPAYEILVTTDDDASPALQTHIQQPEWAAPRSAPAGRTRAVSANDAAALRVNTDLQKLSPIPSLENMTHADRLAHKKSNSLTVPSADGPHALTSPVLKVEPASPRGDAFIQRQRSRTEARPSSALLTPGDARGRQNDDGDYFFSSTRRECSPSVEDRSQPARVPSARSLPKIIIPGNDRSPGSSRSTSPFPAYRDFPSPSVTGSDRSPLSTRAPSLFSAGPQLSSIVSPESIAADESAEQERPRRPDRLAKIWPYSVLPPPGVVIKALFPTLYHWSDKTWYEKCIGAVAAPSVLFLTMSLPVVENEKGSETGGSVSEHPYKDMSWDSKRPRSNTALLSPAAGGIQGLNPEWLHDPETPHPRIVEGQGATGLGSSASAAVHAEQSYRAGQGENTPRHATFVAEPRMLDDANSRELESTPELWNRWLVLIQLFTAPILIVLSIYFQAPDGLPTSWLVRAILVCLLVSLLLLVPILLTTTPYHRPEPYRMILSLAGFVVAIAWISAIASQVVGALKALAVILNMSHAIMGLTIFAVGNSLGDLVADVTVAKLGYPVMALSACFGGPMLNILLGIGLSGSYILIKGAERRHEKHPGKHFKFHSYHMEVSKTLIVSGVTLLITLLGLLIAVPLNKWVLSRKIGWSLIALWTVSTIFNVVIEVTGALGGAESALHIGHG</sequence>
<keyword evidence="11" id="KW-1185">Reference proteome</keyword>
<feature type="compositionally biased region" description="Polar residues" evidence="7">
    <location>
        <begin position="613"/>
        <end position="622"/>
    </location>
</feature>
<dbReference type="Pfam" id="PF01699">
    <property type="entry name" value="Na_Ca_ex"/>
    <property type="match status" value="2"/>
</dbReference>